<dbReference type="VEuPathDB" id="VectorBase:SSCA005987"/>
<sequence length="153" mass="17789">MFETTTIKPNIEIFNDPSSRRPYENFSDSMFQKSTIPESDSKLIDQTMITTTASSINQSIALRLFDNNGEYNNSDNEDYEYDLNESQHSPNDEDLDHHNLHDENDEDYEDSSEDYDDDKEERENEKTLTLMKSNSFKTNVKIVVPKIRSSKGL</sequence>
<dbReference type="EMBL" id="JXLN01004441">
    <property type="protein sequence ID" value="KPM03263.1"/>
    <property type="molecule type" value="Genomic_DNA"/>
</dbReference>
<evidence type="ECO:0000313" key="2">
    <source>
        <dbReference type="EMBL" id="KPM03263.1"/>
    </source>
</evidence>
<evidence type="ECO:0000313" key="3">
    <source>
        <dbReference type="Proteomes" id="UP000616769"/>
    </source>
</evidence>
<feature type="region of interest" description="Disordered" evidence="1">
    <location>
        <begin position="1"/>
        <end position="21"/>
    </location>
</feature>
<gene>
    <name evidence="2" type="ORF">QR98_0016930</name>
</gene>
<protein>
    <submittedName>
        <fullName evidence="2">Uncharacterized protein</fullName>
    </submittedName>
</protein>
<name>A0A131ZX47_SARSC</name>
<dbReference type="Proteomes" id="UP000616769">
    <property type="component" value="Unassembled WGS sequence"/>
</dbReference>
<organism evidence="2 3">
    <name type="scientific">Sarcoptes scabiei</name>
    <name type="common">Itch mite</name>
    <name type="synonym">Acarus scabiei</name>
    <dbReference type="NCBI Taxonomy" id="52283"/>
    <lineage>
        <taxon>Eukaryota</taxon>
        <taxon>Metazoa</taxon>
        <taxon>Ecdysozoa</taxon>
        <taxon>Arthropoda</taxon>
        <taxon>Chelicerata</taxon>
        <taxon>Arachnida</taxon>
        <taxon>Acari</taxon>
        <taxon>Acariformes</taxon>
        <taxon>Sarcoptiformes</taxon>
        <taxon>Astigmata</taxon>
        <taxon>Psoroptidia</taxon>
        <taxon>Sarcoptoidea</taxon>
        <taxon>Sarcoptidae</taxon>
        <taxon>Sarcoptinae</taxon>
        <taxon>Sarcoptes</taxon>
    </lineage>
</organism>
<reference evidence="2 3" key="1">
    <citation type="journal article" date="2015" name="Parasit. Vectors">
        <title>Draft genome of the scabies mite.</title>
        <authorList>
            <person name="Rider S.D.Jr."/>
            <person name="Morgan M.S."/>
            <person name="Arlian L.G."/>
        </authorList>
    </citation>
    <scope>NUCLEOTIDE SEQUENCE [LARGE SCALE GENOMIC DNA]</scope>
    <source>
        <strain evidence="2">Arlian Lab</strain>
    </source>
</reference>
<accession>A0A131ZX47</accession>
<dbReference type="AlphaFoldDB" id="A0A131ZX47"/>
<feature type="compositionally biased region" description="Acidic residues" evidence="1">
    <location>
        <begin position="103"/>
        <end position="120"/>
    </location>
</feature>
<feature type="region of interest" description="Disordered" evidence="1">
    <location>
        <begin position="67"/>
        <end position="131"/>
    </location>
</feature>
<evidence type="ECO:0000256" key="1">
    <source>
        <dbReference type="SAM" id="MobiDB-lite"/>
    </source>
</evidence>
<comment type="caution">
    <text evidence="2">The sequence shown here is derived from an EMBL/GenBank/DDBJ whole genome shotgun (WGS) entry which is preliminary data.</text>
</comment>
<proteinExistence type="predicted"/>